<evidence type="ECO:0000256" key="1">
    <source>
        <dbReference type="SAM" id="MobiDB-lite"/>
    </source>
</evidence>
<protein>
    <submittedName>
        <fullName evidence="2">Uncharacterized protein</fullName>
    </submittedName>
</protein>
<keyword evidence="3" id="KW-1185">Reference proteome</keyword>
<organism evidence="2 3">
    <name type="scientific">Dryococelus australis</name>
    <dbReference type="NCBI Taxonomy" id="614101"/>
    <lineage>
        <taxon>Eukaryota</taxon>
        <taxon>Metazoa</taxon>
        <taxon>Ecdysozoa</taxon>
        <taxon>Arthropoda</taxon>
        <taxon>Hexapoda</taxon>
        <taxon>Insecta</taxon>
        <taxon>Pterygota</taxon>
        <taxon>Neoptera</taxon>
        <taxon>Polyneoptera</taxon>
        <taxon>Phasmatodea</taxon>
        <taxon>Verophasmatodea</taxon>
        <taxon>Anareolatae</taxon>
        <taxon>Phasmatidae</taxon>
        <taxon>Eurycanthinae</taxon>
        <taxon>Dryococelus</taxon>
    </lineage>
</organism>
<evidence type="ECO:0000313" key="3">
    <source>
        <dbReference type="Proteomes" id="UP001159363"/>
    </source>
</evidence>
<evidence type="ECO:0000313" key="2">
    <source>
        <dbReference type="EMBL" id="KAJ8871461.1"/>
    </source>
</evidence>
<gene>
    <name evidence="2" type="ORF">PR048_027778</name>
</gene>
<feature type="compositionally biased region" description="Polar residues" evidence="1">
    <location>
        <begin position="263"/>
        <end position="275"/>
    </location>
</feature>
<reference evidence="2 3" key="1">
    <citation type="submission" date="2023-02" db="EMBL/GenBank/DDBJ databases">
        <title>LHISI_Scaffold_Assembly.</title>
        <authorList>
            <person name="Stuart O.P."/>
            <person name="Cleave R."/>
            <person name="Magrath M.J.L."/>
            <person name="Mikheyev A.S."/>
        </authorList>
    </citation>
    <scope>NUCLEOTIDE SEQUENCE [LARGE SCALE GENOMIC DNA]</scope>
    <source>
        <strain evidence="2">Daus_M_001</strain>
        <tissue evidence="2">Leg muscle</tissue>
    </source>
</reference>
<sequence length="391" mass="43953">MLPKTLEKSRRKISAMSLVVMLIHVINNSPLCTRDLQAQVWDRIEANTLETNTGQLEDFSEKIQRCYHLQPAHSGTSKPRAASSSWRWRRFLARRRRSRSSTACVFRVPLRPTPRRKHDGRATHAHGEAVYPSARQFRPVSRLHLLSMLLTLVCTHFLTFRTMVRLLASHLGEPNSILGEATPGFSYVGTVPDDAAGRRVFLEISRLPGPSFRRCSILTSLHPRRLSKLRCSEQPKSLQFIPTATKGRVKRDIPEKTRRPAASSDTIPSCKNPGVTRTWTEPGSPWWEASSLTAQPTRSTRSLTGFERLLSRAFCLTGCLYAAEGFLLVTLWSGNQVADLRTTIRKARVYIVAGIENNCRAAARNGCLPAKRCFPEGNEVDVARWCTCFGS</sequence>
<feature type="region of interest" description="Disordered" evidence="1">
    <location>
        <begin position="249"/>
        <end position="275"/>
    </location>
</feature>
<dbReference type="EMBL" id="JARBHB010000012">
    <property type="protein sequence ID" value="KAJ8871461.1"/>
    <property type="molecule type" value="Genomic_DNA"/>
</dbReference>
<dbReference type="Proteomes" id="UP001159363">
    <property type="component" value="Chromosome 11"/>
</dbReference>
<proteinExistence type="predicted"/>
<name>A0ABQ9GHF4_9NEOP</name>
<comment type="caution">
    <text evidence="2">The sequence shown here is derived from an EMBL/GenBank/DDBJ whole genome shotgun (WGS) entry which is preliminary data.</text>
</comment>
<accession>A0ABQ9GHF4</accession>